<evidence type="ECO:0000313" key="1">
    <source>
        <dbReference type="EMBL" id="KAI9634641.1"/>
    </source>
</evidence>
<dbReference type="InterPro" id="IPR039367">
    <property type="entry name" value="Och1-like"/>
</dbReference>
<dbReference type="PANTHER" id="PTHR31834">
    <property type="entry name" value="INITIATION-SPECIFIC ALPHA-1,6-MANNOSYLTRANSFERASE"/>
    <property type="match status" value="1"/>
</dbReference>
<dbReference type="PANTHER" id="PTHR31834:SF1">
    <property type="entry name" value="INITIATION-SPECIFIC ALPHA-1,6-MANNOSYLTRANSFERASE"/>
    <property type="match status" value="1"/>
</dbReference>
<dbReference type="GO" id="GO:0000136">
    <property type="term" value="C:mannan polymerase complex"/>
    <property type="evidence" value="ECO:0007669"/>
    <property type="project" value="TreeGrafter"/>
</dbReference>
<dbReference type="RefSeq" id="XP_052944418.1">
    <property type="nucleotide sequence ID" value="XM_053085610.1"/>
</dbReference>
<dbReference type="EMBL" id="JAKWFO010000006">
    <property type="protein sequence ID" value="KAI9634641.1"/>
    <property type="molecule type" value="Genomic_DNA"/>
</dbReference>
<dbReference type="InterPro" id="IPR029044">
    <property type="entry name" value="Nucleotide-diphossugar_trans"/>
</dbReference>
<dbReference type="Gene3D" id="3.90.550.20">
    <property type="match status" value="1"/>
</dbReference>
<sequence length="362" mass="41558">MLPLATNSRTRSAARDVLERTSGYLTDLDEAAMNEVWGYELHNLTYDAYVTDLMDMYQEFFVPLTQADPHGYKSSTSYLKDIKHRPLFKPFLDQMAAFLSFLPVRSCPLTRKIHTTMKSYPADLHEEFGTWTSKNPGWKLDYTTDPDWDRWLEEEFRGTGLAREFDAIKADNRVIGGDLVRYLLVLIEGGLYTDSDTAAELPVAQWGEKFFEQPVPRLPYDILSDIDDVLPACVSQKQMEDQDQDKEQDDPPSFIIAQEFDYVDWRHQDKASRREVSQWTFYAARGHPILLDALGRSLRAVKEKRLRMGGGKWEMSGFHEILRLAGPTSLANALQRYLIVRYGITPEKLPGITTSLRIGDVL</sequence>
<comment type="caution">
    <text evidence="1">The sequence shown here is derived from an EMBL/GenBank/DDBJ whole genome shotgun (WGS) entry which is preliminary data.</text>
</comment>
<dbReference type="SUPFAM" id="SSF53448">
    <property type="entry name" value="Nucleotide-diphospho-sugar transferases"/>
    <property type="match status" value="1"/>
</dbReference>
<protein>
    <recommendedName>
        <fullName evidence="3">Glycosyltransferase family 32 protein</fullName>
    </recommendedName>
</protein>
<accession>A0AA38H6L3</accession>
<reference evidence="1" key="1">
    <citation type="journal article" date="2022" name="G3 (Bethesda)">
        <title>High quality genome of the basidiomycete yeast Dioszegia hungarica PDD-24b-2 isolated from cloud water.</title>
        <authorList>
            <person name="Jarrige D."/>
            <person name="Haridas S."/>
            <person name="Bleykasten-Grosshans C."/>
            <person name="Joly M."/>
            <person name="Nadalig T."/>
            <person name="Sancelme M."/>
            <person name="Vuilleumier S."/>
            <person name="Grigoriev I.V."/>
            <person name="Amato P."/>
            <person name="Bringel F."/>
        </authorList>
    </citation>
    <scope>NUCLEOTIDE SEQUENCE</scope>
    <source>
        <strain evidence="1">PDD-24b-2</strain>
    </source>
</reference>
<proteinExistence type="predicted"/>
<dbReference type="Proteomes" id="UP001164286">
    <property type="component" value="Unassembled WGS sequence"/>
</dbReference>
<name>A0AA38H6L3_9TREE</name>
<dbReference type="AlphaFoldDB" id="A0AA38H6L3"/>
<dbReference type="GO" id="GO:0006487">
    <property type="term" value="P:protein N-linked glycosylation"/>
    <property type="evidence" value="ECO:0007669"/>
    <property type="project" value="TreeGrafter"/>
</dbReference>
<evidence type="ECO:0008006" key="3">
    <source>
        <dbReference type="Google" id="ProtNLM"/>
    </source>
</evidence>
<organism evidence="1 2">
    <name type="scientific">Dioszegia hungarica</name>
    <dbReference type="NCBI Taxonomy" id="4972"/>
    <lineage>
        <taxon>Eukaryota</taxon>
        <taxon>Fungi</taxon>
        <taxon>Dikarya</taxon>
        <taxon>Basidiomycota</taxon>
        <taxon>Agaricomycotina</taxon>
        <taxon>Tremellomycetes</taxon>
        <taxon>Tremellales</taxon>
        <taxon>Bulleribasidiaceae</taxon>
        <taxon>Dioszegia</taxon>
    </lineage>
</organism>
<evidence type="ECO:0000313" key="2">
    <source>
        <dbReference type="Proteomes" id="UP001164286"/>
    </source>
</evidence>
<gene>
    <name evidence="1" type="ORF">MKK02DRAFT_16298</name>
</gene>
<keyword evidence="2" id="KW-1185">Reference proteome</keyword>
<dbReference type="GO" id="GO:0000009">
    <property type="term" value="F:alpha-1,6-mannosyltransferase activity"/>
    <property type="evidence" value="ECO:0007669"/>
    <property type="project" value="InterPro"/>
</dbReference>
<dbReference type="GeneID" id="77724811"/>